<dbReference type="OrthoDB" id="9804559at2"/>
<dbReference type="GO" id="GO:0009425">
    <property type="term" value="C:bacterial-type flagellum basal body"/>
    <property type="evidence" value="ECO:0007669"/>
    <property type="project" value="UniProtKB-SubCell"/>
</dbReference>
<organism evidence="6 7">
    <name type="scientific">Clostridium cavendishii DSM 21758</name>
    <dbReference type="NCBI Taxonomy" id="1121302"/>
    <lineage>
        <taxon>Bacteria</taxon>
        <taxon>Bacillati</taxon>
        <taxon>Bacillota</taxon>
        <taxon>Clostridia</taxon>
        <taxon>Eubacteriales</taxon>
        <taxon>Clostridiaceae</taxon>
        <taxon>Clostridium</taxon>
    </lineage>
</organism>
<dbReference type="PANTHER" id="PTHR30435">
    <property type="entry name" value="FLAGELLAR PROTEIN"/>
    <property type="match status" value="1"/>
</dbReference>
<dbReference type="PANTHER" id="PTHR30435:SF19">
    <property type="entry name" value="FLAGELLAR BASAL-BODY ROD PROTEIN FLGG"/>
    <property type="match status" value="1"/>
</dbReference>
<dbReference type="AlphaFoldDB" id="A0A1M6ASH5"/>
<dbReference type="SUPFAM" id="SSF117143">
    <property type="entry name" value="Flagellar hook protein flgE"/>
    <property type="match status" value="1"/>
</dbReference>
<keyword evidence="7" id="KW-1185">Reference proteome</keyword>
<dbReference type="Pfam" id="PF22692">
    <property type="entry name" value="LlgE_F_G_D1"/>
    <property type="match status" value="1"/>
</dbReference>
<keyword evidence="6" id="KW-0969">Cilium</keyword>
<dbReference type="Pfam" id="PF00460">
    <property type="entry name" value="Flg_bb_rod"/>
    <property type="match status" value="1"/>
</dbReference>
<feature type="domain" description="Flagellar hook protein FlgE/F/G-like D1" evidence="5">
    <location>
        <begin position="91"/>
        <end position="160"/>
    </location>
</feature>
<protein>
    <submittedName>
        <fullName evidence="6">Flagellar basal-body rod protein FlgG</fullName>
    </submittedName>
</protein>
<dbReference type="GO" id="GO:0071978">
    <property type="term" value="P:bacterial-type flagellum-dependent swarming motility"/>
    <property type="evidence" value="ECO:0007669"/>
    <property type="project" value="TreeGrafter"/>
</dbReference>
<feature type="domain" description="Flagellar basal body rod protein N-terminal" evidence="3">
    <location>
        <begin position="5"/>
        <end position="35"/>
    </location>
</feature>
<comment type="similarity">
    <text evidence="1 2">Belongs to the flagella basal body rod proteins family.</text>
</comment>
<dbReference type="InterPro" id="IPR020013">
    <property type="entry name" value="Flagellar_FlgE/F/G"/>
</dbReference>
<dbReference type="InterPro" id="IPR010930">
    <property type="entry name" value="Flg_bb/hook_C_dom"/>
</dbReference>
<comment type="subcellular location">
    <subcellularLocation>
        <location evidence="2">Bacterial flagellum basal body</location>
    </subcellularLocation>
</comment>
<feature type="domain" description="Flagellar basal-body/hook protein C-terminal" evidence="4">
    <location>
        <begin position="212"/>
        <end position="256"/>
    </location>
</feature>
<reference evidence="6 7" key="1">
    <citation type="submission" date="2016-11" db="EMBL/GenBank/DDBJ databases">
        <authorList>
            <person name="Jaros S."/>
            <person name="Januszkiewicz K."/>
            <person name="Wedrychowicz H."/>
        </authorList>
    </citation>
    <scope>NUCLEOTIDE SEQUENCE [LARGE SCALE GENOMIC DNA]</scope>
    <source>
        <strain evidence="6 7">DSM 21758</strain>
    </source>
</reference>
<evidence type="ECO:0000256" key="1">
    <source>
        <dbReference type="ARBA" id="ARBA00009677"/>
    </source>
</evidence>
<evidence type="ECO:0000256" key="2">
    <source>
        <dbReference type="RuleBase" id="RU362116"/>
    </source>
</evidence>
<dbReference type="RefSeq" id="WP_072984309.1">
    <property type="nucleotide sequence ID" value="NZ_FQZB01000003.1"/>
</dbReference>
<name>A0A1M6ASH5_9CLOT</name>
<dbReference type="Pfam" id="PF06429">
    <property type="entry name" value="Flg_bbr_C"/>
    <property type="match status" value="1"/>
</dbReference>
<evidence type="ECO:0000313" key="6">
    <source>
        <dbReference type="EMBL" id="SHI39371.1"/>
    </source>
</evidence>
<dbReference type="NCBIfam" id="TIGR03506">
    <property type="entry name" value="FlgEFG_subfam"/>
    <property type="match status" value="2"/>
</dbReference>
<keyword evidence="6" id="KW-0282">Flagellum</keyword>
<dbReference type="STRING" id="1121302.SAMN02745163_00164"/>
<evidence type="ECO:0000259" key="3">
    <source>
        <dbReference type="Pfam" id="PF00460"/>
    </source>
</evidence>
<keyword evidence="2" id="KW-0975">Bacterial flagellum</keyword>
<dbReference type="InterPro" id="IPR037925">
    <property type="entry name" value="FlgE/F/G-like"/>
</dbReference>
<proteinExistence type="inferred from homology"/>
<accession>A0A1M6ASH5</accession>
<sequence length="260" mass="27904">MFTVLYSGRSAMNANQERLEAISNNLANVGTNGYKRVDVGFEDLLSQSLKRNGYPTNSDQPFTGTGVRSTGLLKDTSQGPLLSTGNPSDFAIDGEGYLKVTKSDGSTAYTRNGSLKIDVNGTLVDAMGNKVALEYTAGNTEASVKFSKENLTVDADGSVYQKQLDGKFAKVANLPLFNAVGSDGMIPVGESLFVQSPNSTVYKVDPKNSDIRQGFLEGSNVDMGKEFTDMILTQRAFELGSKSIKTADDMWGMINGLKGR</sequence>
<evidence type="ECO:0000259" key="5">
    <source>
        <dbReference type="Pfam" id="PF22692"/>
    </source>
</evidence>
<dbReference type="EMBL" id="FQZB01000003">
    <property type="protein sequence ID" value="SHI39371.1"/>
    <property type="molecule type" value="Genomic_DNA"/>
</dbReference>
<dbReference type="InterPro" id="IPR001444">
    <property type="entry name" value="Flag_bb_rod_N"/>
</dbReference>
<keyword evidence="6" id="KW-0966">Cell projection</keyword>
<dbReference type="InterPro" id="IPR053967">
    <property type="entry name" value="LlgE_F_G-like_D1"/>
</dbReference>
<dbReference type="Proteomes" id="UP000184310">
    <property type="component" value="Unassembled WGS sequence"/>
</dbReference>
<evidence type="ECO:0000313" key="7">
    <source>
        <dbReference type="Proteomes" id="UP000184310"/>
    </source>
</evidence>
<evidence type="ECO:0000259" key="4">
    <source>
        <dbReference type="Pfam" id="PF06429"/>
    </source>
</evidence>
<gene>
    <name evidence="6" type="ORF">SAMN02745163_00164</name>
</gene>